<dbReference type="SUPFAM" id="SSF52540">
    <property type="entry name" value="P-loop containing nucleoside triphosphate hydrolases"/>
    <property type="match status" value="1"/>
</dbReference>
<sequence>MNKIILGFVGPIASGKGTICQYLKEKHGAEIFRFSTMLRDVLDRFYIPQSRENMQAVSSALRQTFGDELMAKTIATDATKAPAEIVGIDGVRRLPDIKHLREIPGFYLVAIVADQKTRFERITKRGENIDDSQKTFEDFKRDEQREAEVQIAEVVGAADFTLNNDGTVEELYGQIDNILNKINNNS</sequence>
<dbReference type="Pfam" id="PF13207">
    <property type="entry name" value="AAA_17"/>
    <property type="match status" value="1"/>
</dbReference>
<protein>
    <recommendedName>
        <fullName evidence="3">Dephospho-CoA kinase</fullName>
    </recommendedName>
</protein>
<gene>
    <name evidence="1" type="ORF">A2663_03710</name>
</gene>
<evidence type="ECO:0000313" key="2">
    <source>
        <dbReference type="Proteomes" id="UP000178432"/>
    </source>
</evidence>
<dbReference type="Gene3D" id="3.40.50.300">
    <property type="entry name" value="P-loop containing nucleotide triphosphate hydrolases"/>
    <property type="match status" value="1"/>
</dbReference>
<dbReference type="PANTHER" id="PTHR41930:SF1">
    <property type="entry name" value="DEPHOSPHO-COA KINASE"/>
    <property type="match status" value="1"/>
</dbReference>
<organism evidence="1 2">
    <name type="scientific">Candidatus Buchananbacteria bacterium RIFCSPHIGHO2_01_FULL_46_12</name>
    <dbReference type="NCBI Taxonomy" id="1797536"/>
    <lineage>
        <taxon>Bacteria</taxon>
        <taxon>Candidatus Buchananiibacteriota</taxon>
    </lineage>
</organism>
<dbReference type="Proteomes" id="UP000178432">
    <property type="component" value="Unassembled WGS sequence"/>
</dbReference>
<evidence type="ECO:0000313" key="1">
    <source>
        <dbReference type="EMBL" id="OGY49022.1"/>
    </source>
</evidence>
<reference evidence="1 2" key="1">
    <citation type="journal article" date="2016" name="Nat. Commun.">
        <title>Thousands of microbial genomes shed light on interconnected biogeochemical processes in an aquifer system.</title>
        <authorList>
            <person name="Anantharaman K."/>
            <person name="Brown C.T."/>
            <person name="Hug L.A."/>
            <person name="Sharon I."/>
            <person name="Castelle C.J."/>
            <person name="Probst A.J."/>
            <person name="Thomas B.C."/>
            <person name="Singh A."/>
            <person name="Wilkins M.J."/>
            <person name="Karaoz U."/>
            <person name="Brodie E.L."/>
            <person name="Williams K.H."/>
            <person name="Hubbard S.S."/>
            <person name="Banfield J.F."/>
        </authorList>
    </citation>
    <scope>NUCLEOTIDE SEQUENCE [LARGE SCALE GENOMIC DNA]</scope>
</reference>
<name>A0A1G1Y9M4_9BACT</name>
<comment type="caution">
    <text evidence="1">The sequence shown here is derived from an EMBL/GenBank/DDBJ whole genome shotgun (WGS) entry which is preliminary data.</text>
</comment>
<proteinExistence type="predicted"/>
<dbReference type="InterPro" id="IPR027417">
    <property type="entry name" value="P-loop_NTPase"/>
</dbReference>
<dbReference type="EMBL" id="MHIF01000006">
    <property type="protein sequence ID" value="OGY49022.1"/>
    <property type="molecule type" value="Genomic_DNA"/>
</dbReference>
<evidence type="ECO:0008006" key="3">
    <source>
        <dbReference type="Google" id="ProtNLM"/>
    </source>
</evidence>
<dbReference type="AlphaFoldDB" id="A0A1G1Y9M4"/>
<dbReference type="PANTHER" id="PTHR41930">
    <property type="entry name" value="UPF0200 PROTEIN MJ1399"/>
    <property type="match status" value="1"/>
</dbReference>
<accession>A0A1G1Y9M4</accession>